<evidence type="ECO:0000313" key="3">
    <source>
        <dbReference type="Proteomes" id="UP001597548"/>
    </source>
</evidence>
<dbReference type="RefSeq" id="WP_194508659.1">
    <property type="nucleotide sequence ID" value="NZ_JADILU010000005.1"/>
</dbReference>
<protein>
    <recommendedName>
        <fullName evidence="4">DUF202 domain-containing protein</fullName>
    </recommendedName>
</protein>
<keyword evidence="1" id="KW-0812">Transmembrane</keyword>
<dbReference type="Proteomes" id="UP001597548">
    <property type="component" value="Unassembled WGS sequence"/>
</dbReference>
<organism evidence="2 3">
    <name type="scientific">Psychroserpens luteus</name>
    <dbReference type="NCBI Taxonomy" id="1434066"/>
    <lineage>
        <taxon>Bacteria</taxon>
        <taxon>Pseudomonadati</taxon>
        <taxon>Bacteroidota</taxon>
        <taxon>Flavobacteriia</taxon>
        <taxon>Flavobacteriales</taxon>
        <taxon>Flavobacteriaceae</taxon>
        <taxon>Psychroserpens</taxon>
    </lineage>
</organism>
<dbReference type="EMBL" id="JBHUOS010000002">
    <property type="protein sequence ID" value="MFD2915176.1"/>
    <property type="molecule type" value="Genomic_DNA"/>
</dbReference>
<evidence type="ECO:0008006" key="4">
    <source>
        <dbReference type="Google" id="ProtNLM"/>
    </source>
</evidence>
<reference evidence="3" key="1">
    <citation type="journal article" date="2019" name="Int. J. Syst. Evol. Microbiol.">
        <title>The Global Catalogue of Microorganisms (GCM) 10K type strain sequencing project: providing services to taxonomists for standard genome sequencing and annotation.</title>
        <authorList>
            <consortium name="The Broad Institute Genomics Platform"/>
            <consortium name="The Broad Institute Genome Sequencing Center for Infectious Disease"/>
            <person name="Wu L."/>
            <person name="Ma J."/>
        </authorList>
    </citation>
    <scope>NUCLEOTIDE SEQUENCE [LARGE SCALE GENOMIC DNA]</scope>
    <source>
        <strain evidence="3">KCTC 32514</strain>
    </source>
</reference>
<accession>A0ABW5ZRN8</accession>
<evidence type="ECO:0000313" key="2">
    <source>
        <dbReference type="EMBL" id="MFD2915176.1"/>
    </source>
</evidence>
<name>A0ABW5ZRN8_9FLAO</name>
<gene>
    <name evidence="2" type="ORF">ACFS29_05965</name>
</gene>
<feature type="transmembrane region" description="Helical" evidence="1">
    <location>
        <begin position="101"/>
        <end position="123"/>
    </location>
</feature>
<keyword evidence="3" id="KW-1185">Reference proteome</keyword>
<proteinExistence type="predicted"/>
<keyword evidence="1" id="KW-0472">Membrane</keyword>
<keyword evidence="1" id="KW-1133">Transmembrane helix</keyword>
<evidence type="ECO:0000256" key="1">
    <source>
        <dbReference type="SAM" id="Phobius"/>
    </source>
</evidence>
<comment type="caution">
    <text evidence="2">The sequence shown here is derived from an EMBL/GenBank/DDBJ whole genome shotgun (WGS) entry which is preliminary data.</text>
</comment>
<feature type="transmembrane region" description="Helical" evidence="1">
    <location>
        <begin position="62"/>
        <end position="80"/>
    </location>
</feature>
<feature type="transmembrane region" description="Helical" evidence="1">
    <location>
        <begin position="26"/>
        <end position="50"/>
    </location>
</feature>
<sequence>MTIFDTLFFNVFKHYKPTKKQKANSIALYYISTLQCSLLLLAGIFASAFFNEMNSISFSSESAWMLYVVLCIVIIFRNWIQYTGKKRKVLNAKLNSNKTTDLYNINLLWFLLAVSIALPLAMLNVI</sequence>